<dbReference type="RefSeq" id="WP_088969455.1">
    <property type="nucleotide sequence ID" value="NZ_JBHLYF010000014.1"/>
</dbReference>
<dbReference type="Proteomes" id="UP000198210">
    <property type="component" value="Chromosome I"/>
</dbReference>
<evidence type="ECO:0000313" key="2">
    <source>
        <dbReference type="Proteomes" id="UP000198210"/>
    </source>
</evidence>
<accession>A0A1C5H4S0</accession>
<organism evidence="1 2">
    <name type="scientific">Micromonospora siamensis</name>
    <dbReference type="NCBI Taxonomy" id="299152"/>
    <lineage>
        <taxon>Bacteria</taxon>
        <taxon>Bacillati</taxon>
        <taxon>Actinomycetota</taxon>
        <taxon>Actinomycetes</taxon>
        <taxon>Micromonosporales</taxon>
        <taxon>Micromonosporaceae</taxon>
        <taxon>Micromonospora</taxon>
    </lineage>
</organism>
<keyword evidence="2" id="KW-1185">Reference proteome</keyword>
<dbReference type="InterPro" id="IPR025335">
    <property type="entry name" value="DUF4241"/>
</dbReference>
<sequence length="216" mass="22868">MPYLPELDRLLTPGPHSADDSGEYVIEAYPAGTVVLPTGQVVGCDPFVGADAEPYTVTVPPGRYPARAWVASVRRDGVETDRRVAALQLVIRDEPVAGWEPALVDDQDPTTLADDDFFGYGVDTGTGTLADRAALAALESWDEDRIVEVFVAEEDDAVAGPVPGLVDAVIDESTGANVLTVWSGWGDGCYGTWIGRTAGGAVACFVTDFAVLPWPQ</sequence>
<evidence type="ECO:0008006" key="3">
    <source>
        <dbReference type="Google" id="ProtNLM"/>
    </source>
</evidence>
<dbReference type="EMBL" id="LT607751">
    <property type="protein sequence ID" value="SCG41022.1"/>
    <property type="molecule type" value="Genomic_DNA"/>
</dbReference>
<dbReference type="Pfam" id="PF14025">
    <property type="entry name" value="DUF4241"/>
    <property type="match status" value="1"/>
</dbReference>
<dbReference type="AlphaFoldDB" id="A0A1C5H4S0"/>
<evidence type="ECO:0000313" key="1">
    <source>
        <dbReference type="EMBL" id="SCG41022.1"/>
    </source>
</evidence>
<reference evidence="1 2" key="1">
    <citation type="submission" date="2016-06" db="EMBL/GenBank/DDBJ databases">
        <authorList>
            <person name="Kjaerup R.B."/>
            <person name="Dalgaard T.S."/>
            <person name="Juul-Madsen H.R."/>
        </authorList>
    </citation>
    <scope>NUCLEOTIDE SEQUENCE [LARGE SCALE GENOMIC DNA]</scope>
    <source>
        <strain evidence="1 2">DSM 45097</strain>
    </source>
</reference>
<gene>
    <name evidence="1" type="ORF">GA0074704_1065</name>
</gene>
<protein>
    <recommendedName>
        <fullName evidence="3">DUF4241 domain-containing protein</fullName>
    </recommendedName>
</protein>
<name>A0A1C5H4S0_9ACTN</name>
<proteinExistence type="predicted"/>